<evidence type="ECO:0000313" key="2">
    <source>
        <dbReference type="Proteomes" id="UP001307889"/>
    </source>
</evidence>
<gene>
    <name evidence="1" type="ORF">NTJ_10426</name>
</gene>
<accession>A0ABN7B4D1</accession>
<evidence type="ECO:0000313" key="1">
    <source>
        <dbReference type="EMBL" id="BES97612.1"/>
    </source>
</evidence>
<name>A0ABN7B4D1_9HEMI</name>
<dbReference type="EMBL" id="AP028916">
    <property type="protein sequence ID" value="BES97612.1"/>
    <property type="molecule type" value="Genomic_DNA"/>
</dbReference>
<proteinExistence type="predicted"/>
<protein>
    <submittedName>
        <fullName evidence="1">Uncharacterized protein</fullName>
    </submittedName>
</protein>
<sequence length="157" mass="17608">MRRRTAQESRQCGDQGQRWRALVLSRCQVGWFSEASNGTGWHGRGVTSPVRWVGSSCRSTQLPSFQNDRGRSSLGKESLRNVANMEHALHPFTVGFDCDLLLLEGTSFDPTESPYTFLRRTIPPLPAGNIKTLEFERNNCLGMESVSSGKAYLPMHF</sequence>
<keyword evidence="2" id="KW-1185">Reference proteome</keyword>
<organism evidence="1 2">
    <name type="scientific">Nesidiocoris tenuis</name>
    <dbReference type="NCBI Taxonomy" id="355587"/>
    <lineage>
        <taxon>Eukaryota</taxon>
        <taxon>Metazoa</taxon>
        <taxon>Ecdysozoa</taxon>
        <taxon>Arthropoda</taxon>
        <taxon>Hexapoda</taxon>
        <taxon>Insecta</taxon>
        <taxon>Pterygota</taxon>
        <taxon>Neoptera</taxon>
        <taxon>Paraneoptera</taxon>
        <taxon>Hemiptera</taxon>
        <taxon>Heteroptera</taxon>
        <taxon>Panheteroptera</taxon>
        <taxon>Cimicomorpha</taxon>
        <taxon>Miridae</taxon>
        <taxon>Dicyphina</taxon>
        <taxon>Nesidiocoris</taxon>
    </lineage>
</organism>
<dbReference type="Proteomes" id="UP001307889">
    <property type="component" value="Chromosome 8"/>
</dbReference>
<reference evidence="1 2" key="1">
    <citation type="submission" date="2023-09" db="EMBL/GenBank/DDBJ databases">
        <title>Nesidiocoris tenuis whole genome shotgun sequence.</title>
        <authorList>
            <person name="Shibata T."/>
            <person name="Shimoda M."/>
            <person name="Kobayashi T."/>
            <person name="Uehara T."/>
        </authorList>
    </citation>
    <scope>NUCLEOTIDE SEQUENCE [LARGE SCALE GENOMIC DNA]</scope>
    <source>
        <strain evidence="1 2">Japan</strain>
    </source>
</reference>